<protein>
    <submittedName>
        <fullName evidence="2">Uncharacterized protein</fullName>
    </submittedName>
</protein>
<gene>
    <name evidence="2" type="ORF">LZC95_04540</name>
</gene>
<sequence>MHEMVLQYYDAERASGLIGMEVGLGLAVLGLVFWSQCDSATLGRGMAYGFVVFGVLLALVSGRYAWIVERRARDESVMFAEQSEAAVAWRELARVEKVLRTSYTVPLAAFTALIAVGVVVALLSNQAPARKGVALAFMIVGVLGHTLEARSLERNQAYLGRVRASVASLGTAFD</sequence>
<dbReference type="RefSeq" id="WP_394846717.1">
    <property type="nucleotide sequence ID" value="NZ_CP089982.1"/>
</dbReference>
<reference evidence="2 3" key="1">
    <citation type="submission" date="2021-12" db="EMBL/GenBank/DDBJ databases">
        <title>Discovery of the Pendulisporaceae a myxobacterial family with distinct sporulation behavior and unique specialized metabolism.</title>
        <authorList>
            <person name="Garcia R."/>
            <person name="Popoff A."/>
            <person name="Bader C.D."/>
            <person name="Loehr J."/>
            <person name="Walesch S."/>
            <person name="Walt C."/>
            <person name="Boldt J."/>
            <person name="Bunk B."/>
            <person name="Haeckl F.J.F.P.J."/>
            <person name="Gunesch A.P."/>
            <person name="Birkelbach J."/>
            <person name="Nuebel U."/>
            <person name="Pietschmann T."/>
            <person name="Bach T."/>
            <person name="Mueller R."/>
        </authorList>
    </citation>
    <scope>NUCLEOTIDE SEQUENCE [LARGE SCALE GENOMIC DNA]</scope>
    <source>
        <strain evidence="2 3">MSr12523</strain>
    </source>
</reference>
<organism evidence="2 3">
    <name type="scientific">Pendulispora brunnea</name>
    <dbReference type="NCBI Taxonomy" id="2905690"/>
    <lineage>
        <taxon>Bacteria</taxon>
        <taxon>Pseudomonadati</taxon>
        <taxon>Myxococcota</taxon>
        <taxon>Myxococcia</taxon>
        <taxon>Myxococcales</taxon>
        <taxon>Sorangiineae</taxon>
        <taxon>Pendulisporaceae</taxon>
        <taxon>Pendulispora</taxon>
    </lineage>
</organism>
<dbReference type="EMBL" id="CP089982">
    <property type="protein sequence ID" value="WXA96106.1"/>
    <property type="molecule type" value="Genomic_DNA"/>
</dbReference>
<keyword evidence="1" id="KW-0812">Transmembrane</keyword>
<name>A0ABZ2KBN1_9BACT</name>
<feature type="transmembrane region" description="Helical" evidence="1">
    <location>
        <begin position="14"/>
        <end position="34"/>
    </location>
</feature>
<feature type="transmembrane region" description="Helical" evidence="1">
    <location>
        <begin position="129"/>
        <end position="147"/>
    </location>
</feature>
<evidence type="ECO:0000313" key="3">
    <source>
        <dbReference type="Proteomes" id="UP001379533"/>
    </source>
</evidence>
<feature type="transmembrane region" description="Helical" evidence="1">
    <location>
        <begin position="46"/>
        <end position="66"/>
    </location>
</feature>
<keyword evidence="1" id="KW-1133">Transmembrane helix</keyword>
<dbReference type="Proteomes" id="UP001379533">
    <property type="component" value="Chromosome"/>
</dbReference>
<keyword evidence="3" id="KW-1185">Reference proteome</keyword>
<keyword evidence="1" id="KW-0472">Membrane</keyword>
<proteinExistence type="predicted"/>
<evidence type="ECO:0000256" key="1">
    <source>
        <dbReference type="SAM" id="Phobius"/>
    </source>
</evidence>
<accession>A0ABZ2KBN1</accession>
<evidence type="ECO:0000313" key="2">
    <source>
        <dbReference type="EMBL" id="WXA96106.1"/>
    </source>
</evidence>
<feature type="transmembrane region" description="Helical" evidence="1">
    <location>
        <begin position="103"/>
        <end position="123"/>
    </location>
</feature>